<dbReference type="EC" id="1.8.4.12" evidence="5"/>
<organism evidence="7 8">
    <name type="scientific">Australozyma saopauloensis</name>
    <dbReference type="NCBI Taxonomy" id="291208"/>
    <lineage>
        <taxon>Eukaryota</taxon>
        <taxon>Fungi</taxon>
        <taxon>Dikarya</taxon>
        <taxon>Ascomycota</taxon>
        <taxon>Saccharomycotina</taxon>
        <taxon>Pichiomycetes</taxon>
        <taxon>Metschnikowiaceae</taxon>
        <taxon>Australozyma</taxon>
    </lineage>
</organism>
<keyword evidence="2 5" id="KW-0479">Metal-binding</keyword>
<dbReference type="RefSeq" id="XP_062879232.1">
    <property type="nucleotide sequence ID" value="XM_063023162.1"/>
</dbReference>
<keyword evidence="3 5" id="KW-0862">Zinc</keyword>
<keyword evidence="8" id="KW-1185">Reference proteome</keyword>
<dbReference type="SUPFAM" id="SSF51316">
    <property type="entry name" value="Mss4-like"/>
    <property type="match status" value="1"/>
</dbReference>
<dbReference type="GeneID" id="88175278"/>
<dbReference type="GO" id="GO:0033743">
    <property type="term" value="F:peptide-methionine (R)-S-oxide reductase activity"/>
    <property type="evidence" value="ECO:0007669"/>
    <property type="project" value="UniProtKB-EC"/>
</dbReference>
<evidence type="ECO:0000256" key="2">
    <source>
        <dbReference type="ARBA" id="ARBA00022723"/>
    </source>
</evidence>
<dbReference type="InterPro" id="IPR002579">
    <property type="entry name" value="Met_Sox_Rdtase_MsrB_dom"/>
</dbReference>
<reference evidence="7 8" key="1">
    <citation type="submission" date="2023-10" db="EMBL/GenBank/DDBJ databases">
        <title>Draft Genome Sequence of Candida saopaulonensis from a very Premature Infant with Sepsis.</title>
        <authorList>
            <person name="Ning Y."/>
            <person name="Dai R."/>
            <person name="Xiao M."/>
            <person name="Xu Y."/>
            <person name="Yan Q."/>
            <person name="Zhang L."/>
        </authorList>
    </citation>
    <scope>NUCLEOTIDE SEQUENCE [LARGE SCALE GENOMIC DNA]</scope>
    <source>
        <strain evidence="7 8">19XY460</strain>
    </source>
</reference>
<evidence type="ECO:0000256" key="5">
    <source>
        <dbReference type="RuleBase" id="RU365044"/>
    </source>
</evidence>
<proteinExistence type="inferred from homology"/>
<dbReference type="Gene3D" id="2.170.150.20">
    <property type="entry name" value="Peptide methionine sulfoxide reductase"/>
    <property type="match status" value="1"/>
</dbReference>
<dbReference type="KEGG" id="asau:88175278"/>
<dbReference type="GO" id="GO:0006979">
    <property type="term" value="P:response to oxidative stress"/>
    <property type="evidence" value="ECO:0007669"/>
    <property type="project" value="InterPro"/>
</dbReference>
<evidence type="ECO:0000313" key="7">
    <source>
        <dbReference type="EMBL" id="WPK26853.1"/>
    </source>
</evidence>
<dbReference type="InterPro" id="IPR011057">
    <property type="entry name" value="Mss4-like_sf"/>
</dbReference>
<dbReference type="AlphaFoldDB" id="A0AAX4HEF1"/>
<comment type="similarity">
    <text evidence="1 5">Belongs to the MsrB Met sulfoxide reductase family.</text>
</comment>
<feature type="domain" description="MsrB" evidence="6">
    <location>
        <begin position="44"/>
        <end position="167"/>
    </location>
</feature>
<dbReference type="InterPro" id="IPR028427">
    <property type="entry name" value="Met_Sox_Rdtase_MsrB"/>
</dbReference>
<dbReference type="PROSITE" id="PS51790">
    <property type="entry name" value="MSRB"/>
    <property type="match status" value="1"/>
</dbReference>
<dbReference type="Pfam" id="PF01641">
    <property type="entry name" value="SelR"/>
    <property type="match status" value="1"/>
</dbReference>
<name>A0AAX4HEF1_9ASCO</name>
<dbReference type="GO" id="GO:0046872">
    <property type="term" value="F:metal ion binding"/>
    <property type="evidence" value="ECO:0007669"/>
    <property type="project" value="UniProtKB-KW"/>
</dbReference>
<dbReference type="GO" id="GO:0030091">
    <property type="term" value="P:protein repair"/>
    <property type="evidence" value="ECO:0007669"/>
    <property type="project" value="InterPro"/>
</dbReference>
<dbReference type="NCBIfam" id="TIGR00357">
    <property type="entry name" value="peptide-methionine (R)-S-oxide reductase MsrB"/>
    <property type="match status" value="1"/>
</dbReference>
<comment type="catalytic activity">
    <reaction evidence="5">
        <text>L-methionyl-[protein] + [thioredoxin]-disulfide + H2O = L-methionyl-(R)-S-oxide-[protein] + [thioredoxin]-dithiol</text>
        <dbReference type="Rhea" id="RHEA:24164"/>
        <dbReference type="Rhea" id="RHEA-COMP:10698"/>
        <dbReference type="Rhea" id="RHEA-COMP:10700"/>
        <dbReference type="Rhea" id="RHEA-COMP:12313"/>
        <dbReference type="Rhea" id="RHEA-COMP:12314"/>
        <dbReference type="ChEBI" id="CHEBI:15377"/>
        <dbReference type="ChEBI" id="CHEBI:16044"/>
        <dbReference type="ChEBI" id="CHEBI:29950"/>
        <dbReference type="ChEBI" id="CHEBI:45764"/>
        <dbReference type="ChEBI" id="CHEBI:50058"/>
        <dbReference type="EC" id="1.8.4.12"/>
    </reaction>
</comment>
<dbReference type="EMBL" id="CP138898">
    <property type="protein sequence ID" value="WPK26853.1"/>
    <property type="molecule type" value="Genomic_DNA"/>
</dbReference>
<gene>
    <name evidence="7" type="ORF">PUMCH_004217</name>
</gene>
<evidence type="ECO:0000256" key="4">
    <source>
        <dbReference type="ARBA" id="ARBA00023002"/>
    </source>
</evidence>
<sequence length="167" mass="18980">MNRLSKKIVIATSISNIFYRKGLQINPLSPNFISSIRRFNMKTDQEWRAILSPEQFRVLRQLGTEAPFTGEYVSTPAQEGFYECVGCSQPLYKADTKFPAHCGWPAFYEAIPGALKVIEDRLLGMVRTEMRCSKCDGHLGHIFKGEGYNNPTDERHCVNSVCIKLNK</sequence>
<evidence type="ECO:0000313" key="8">
    <source>
        <dbReference type="Proteomes" id="UP001338582"/>
    </source>
</evidence>
<protein>
    <recommendedName>
        <fullName evidence="5">Peptide-methionine (R)-S-oxide reductase</fullName>
        <ecNumber evidence="5">1.8.4.12</ecNumber>
    </recommendedName>
</protein>
<evidence type="ECO:0000259" key="6">
    <source>
        <dbReference type="PROSITE" id="PS51790"/>
    </source>
</evidence>
<evidence type="ECO:0000256" key="3">
    <source>
        <dbReference type="ARBA" id="ARBA00022833"/>
    </source>
</evidence>
<dbReference type="PANTHER" id="PTHR46081:SF8">
    <property type="entry name" value="PEPTIDE METHIONINE SULFOXIDE REDUCTASE 2"/>
    <property type="match status" value="1"/>
</dbReference>
<dbReference type="Proteomes" id="UP001338582">
    <property type="component" value="Chromosome 5"/>
</dbReference>
<evidence type="ECO:0000256" key="1">
    <source>
        <dbReference type="ARBA" id="ARBA00007174"/>
    </source>
</evidence>
<keyword evidence="4 5" id="KW-0560">Oxidoreductase</keyword>
<dbReference type="PANTHER" id="PTHR46081">
    <property type="entry name" value="PEPTIDE METHIONINE SULFOXIDE REDUCTASE 2"/>
    <property type="match status" value="1"/>
</dbReference>
<comment type="cofactor">
    <cofactor evidence="5">
        <name>Zn(2+)</name>
        <dbReference type="ChEBI" id="CHEBI:29105"/>
    </cofactor>
    <text evidence="5">Binds 1 zinc ion per subunit.</text>
</comment>
<accession>A0AAX4HEF1</accession>